<evidence type="ECO:0000313" key="3">
    <source>
        <dbReference type="Proteomes" id="UP000722625"/>
    </source>
</evidence>
<accession>A0ABS5P9U8</accession>
<dbReference type="RefSeq" id="WP_213297793.1">
    <property type="nucleotide sequence ID" value="NZ_JAGYVZ010000006.1"/>
</dbReference>
<organism evidence="2 3">
    <name type="scientific">Flavobacterium psychroterrae</name>
    <dbReference type="NCBI Taxonomy" id="2133767"/>
    <lineage>
        <taxon>Bacteria</taxon>
        <taxon>Pseudomonadati</taxon>
        <taxon>Bacteroidota</taxon>
        <taxon>Flavobacteriia</taxon>
        <taxon>Flavobacteriales</taxon>
        <taxon>Flavobacteriaceae</taxon>
        <taxon>Flavobacterium</taxon>
    </lineage>
</organism>
<keyword evidence="3" id="KW-1185">Reference proteome</keyword>
<feature type="transmembrane region" description="Helical" evidence="1">
    <location>
        <begin position="6"/>
        <end position="39"/>
    </location>
</feature>
<reference evidence="2 3" key="1">
    <citation type="journal article" date="2018" name="Int. J. Syst. Evol. Microbiol.">
        <title>Flavobacterium chryseum sp. nov. and Flavobacterium psychroterrae sp. nov., novel environmental bacteria isolated from Antarctica.</title>
        <authorList>
            <person name="Kralova S."/>
            <person name="Svec P."/>
            <person name="Busse H.J."/>
            <person name="Stankova E."/>
            <person name="Vaczi P."/>
            <person name="Sedlacek I."/>
        </authorList>
    </citation>
    <scope>NUCLEOTIDE SEQUENCE [LARGE SCALE GENOMIC DNA]</scope>
    <source>
        <strain evidence="2 3">CCM 8827</strain>
    </source>
</reference>
<dbReference type="EMBL" id="JAGYVZ010000006">
    <property type="protein sequence ID" value="MBS7231054.1"/>
    <property type="molecule type" value="Genomic_DNA"/>
</dbReference>
<sequence length="85" mass="8864">MSIAALILGVLSIIISFLPCFNIFALLGGIIAIIFASVGLSQAKTENAPTSLAVISLFVGIIAVVISILFLFVGGLLMALLLMWN</sequence>
<feature type="transmembrane region" description="Helical" evidence="1">
    <location>
        <begin position="51"/>
        <end position="84"/>
    </location>
</feature>
<name>A0ABS5P9U8_9FLAO</name>
<keyword evidence="1" id="KW-1133">Transmembrane helix</keyword>
<evidence type="ECO:0000313" key="2">
    <source>
        <dbReference type="EMBL" id="MBS7231054.1"/>
    </source>
</evidence>
<dbReference type="Proteomes" id="UP000722625">
    <property type="component" value="Unassembled WGS sequence"/>
</dbReference>
<keyword evidence="1" id="KW-0472">Membrane</keyword>
<comment type="caution">
    <text evidence="2">The sequence shown here is derived from an EMBL/GenBank/DDBJ whole genome shotgun (WGS) entry which is preliminary data.</text>
</comment>
<evidence type="ECO:0008006" key="4">
    <source>
        <dbReference type="Google" id="ProtNLM"/>
    </source>
</evidence>
<gene>
    <name evidence="2" type="ORF">KHA90_08455</name>
</gene>
<protein>
    <recommendedName>
        <fullName evidence="4">DUF4190 domain-containing protein</fullName>
    </recommendedName>
</protein>
<keyword evidence="1" id="KW-0812">Transmembrane</keyword>
<evidence type="ECO:0000256" key="1">
    <source>
        <dbReference type="SAM" id="Phobius"/>
    </source>
</evidence>
<proteinExistence type="predicted"/>